<evidence type="ECO:0000256" key="1">
    <source>
        <dbReference type="SAM" id="MobiDB-lite"/>
    </source>
</evidence>
<dbReference type="AlphaFoldDB" id="A0A199V732"/>
<comment type="caution">
    <text evidence="2">The sequence shown here is derived from an EMBL/GenBank/DDBJ whole genome shotgun (WGS) entry which is preliminary data.</text>
</comment>
<name>A0A199V732_ANACO</name>
<evidence type="ECO:0000313" key="3">
    <source>
        <dbReference type="Proteomes" id="UP000092600"/>
    </source>
</evidence>
<protein>
    <submittedName>
        <fullName evidence="2">Uncharacterized protein</fullName>
    </submittedName>
</protein>
<dbReference type="Proteomes" id="UP000092600">
    <property type="component" value="Unassembled WGS sequence"/>
</dbReference>
<organism evidence="2 3">
    <name type="scientific">Ananas comosus</name>
    <name type="common">Pineapple</name>
    <name type="synonym">Ananas ananas</name>
    <dbReference type="NCBI Taxonomy" id="4615"/>
    <lineage>
        <taxon>Eukaryota</taxon>
        <taxon>Viridiplantae</taxon>
        <taxon>Streptophyta</taxon>
        <taxon>Embryophyta</taxon>
        <taxon>Tracheophyta</taxon>
        <taxon>Spermatophyta</taxon>
        <taxon>Magnoliopsida</taxon>
        <taxon>Liliopsida</taxon>
        <taxon>Poales</taxon>
        <taxon>Bromeliaceae</taxon>
        <taxon>Bromelioideae</taxon>
        <taxon>Ananas</taxon>
    </lineage>
</organism>
<evidence type="ECO:0000313" key="2">
    <source>
        <dbReference type="EMBL" id="OAY72686.1"/>
    </source>
</evidence>
<reference evidence="2 3" key="1">
    <citation type="journal article" date="2016" name="DNA Res.">
        <title>The draft genome of MD-2 pineapple using hybrid error correction of long reads.</title>
        <authorList>
            <person name="Redwan R.M."/>
            <person name="Saidin A."/>
            <person name="Kumar S.V."/>
        </authorList>
    </citation>
    <scope>NUCLEOTIDE SEQUENCE [LARGE SCALE GENOMIC DNA]</scope>
    <source>
        <strain evidence="3">cv. MD2</strain>
        <tissue evidence="2">Leaf</tissue>
    </source>
</reference>
<sequence>MYPPKEAAPLEWSTGLCGCCEDCSNCKHSLVVLLASAHASPSARLRRSSTEDPPYFRRTK</sequence>
<feature type="region of interest" description="Disordered" evidence="1">
    <location>
        <begin position="39"/>
        <end position="60"/>
    </location>
</feature>
<gene>
    <name evidence="2" type="ORF">ACMD2_22164</name>
</gene>
<proteinExistence type="predicted"/>
<accession>A0A199V732</accession>
<dbReference type="EMBL" id="LSRQ01003008">
    <property type="protein sequence ID" value="OAY72686.1"/>
    <property type="molecule type" value="Genomic_DNA"/>
</dbReference>